<evidence type="ECO:0000313" key="4">
    <source>
        <dbReference type="EMBL" id="RZQ63852.1"/>
    </source>
</evidence>
<dbReference type="RefSeq" id="WP_130475377.1">
    <property type="nucleotide sequence ID" value="NZ_SFCC01000005.1"/>
</dbReference>
<evidence type="ECO:0000259" key="2">
    <source>
        <dbReference type="Pfam" id="PF02470"/>
    </source>
</evidence>
<reference evidence="4 5" key="1">
    <citation type="submission" date="2019-02" db="EMBL/GenBank/DDBJ databases">
        <title>Draft genome sequence of Amycolatopsis sp. 8-3EHSu isolated from roots of Suaeda maritima.</title>
        <authorList>
            <person name="Duangmal K."/>
            <person name="Chantavorakit T."/>
        </authorList>
    </citation>
    <scope>NUCLEOTIDE SEQUENCE [LARGE SCALE GENOMIC DNA]</scope>
    <source>
        <strain evidence="4 5">8-3EHSu</strain>
    </source>
</reference>
<dbReference type="PANTHER" id="PTHR33371">
    <property type="entry name" value="INTERMEMBRANE PHOSPHOLIPID TRANSPORT SYSTEM BINDING PROTEIN MLAD-RELATED"/>
    <property type="match status" value="1"/>
</dbReference>
<dbReference type="InterPro" id="IPR003399">
    <property type="entry name" value="Mce/MlaD"/>
</dbReference>
<dbReference type="EMBL" id="SFCC01000005">
    <property type="protein sequence ID" value="RZQ63852.1"/>
    <property type="molecule type" value="Genomic_DNA"/>
</dbReference>
<organism evidence="4 5">
    <name type="scientific">Amycolatopsis suaedae</name>
    <dbReference type="NCBI Taxonomy" id="2510978"/>
    <lineage>
        <taxon>Bacteria</taxon>
        <taxon>Bacillati</taxon>
        <taxon>Actinomycetota</taxon>
        <taxon>Actinomycetes</taxon>
        <taxon>Pseudonocardiales</taxon>
        <taxon>Pseudonocardiaceae</taxon>
        <taxon>Amycolatopsis</taxon>
    </lineage>
</organism>
<dbReference type="PANTHER" id="PTHR33371:SF16">
    <property type="entry name" value="MCE-FAMILY PROTEIN MCE3F"/>
    <property type="match status" value="1"/>
</dbReference>
<evidence type="ECO:0000313" key="5">
    <source>
        <dbReference type="Proteomes" id="UP000292003"/>
    </source>
</evidence>
<dbReference type="InterPro" id="IPR005693">
    <property type="entry name" value="Mce"/>
</dbReference>
<dbReference type="PROSITE" id="PS51257">
    <property type="entry name" value="PROKAR_LIPOPROTEIN"/>
    <property type="match status" value="1"/>
</dbReference>
<dbReference type="InterPro" id="IPR024516">
    <property type="entry name" value="Mce_C"/>
</dbReference>
<dbReference type="Pfam" id="PF02470">
    <property type="entry name" value="MlaD"/>
    <property type="match status" value="1"/>
</dbReference>
<dbReference type="GO" id="GO:0005576">
    <property type="term" value="C:extracellular region"/>
    <property type="evidence" value="ECO:0007669"/>
    <property type="project" value="TreeGrafter"/>
</dbReference>
<evidence type="ECO:0000259" key="3">
    <source>
        <dbReference type="Pfam" id="PF11887"/>
    </source>
</evidence>
<comment type="caution">
    <text evidence="4">The sequence shown here is derived from an EMBL/GenBank/DDBJ whole genome shotgun (WGS) entry which is preliminary data.</text>
</comment>
<protein>
    <submittedName>
        <fullName evidence="4">MCE family protein</fullName>
    </submittedName>
</protein>
<sequence length="409" mass="42673">MSRALSRSVLTQLAVFLVIAVACSAYVGVRIFGDDPLGGTYRVTVHMADTGGLTPLSDVTYRGVRIGTVTGTGIRPGFGGVEIHLELRAGTRVPAATRAVVSMETPVAVTKLDLRPDTDRPPYLADGAVIHSEATSRPLPLETVLVNAMRFADSLNTEDLHKLTGELAAGLAGTTGDLTRILDASGPLMDLLRRNQPTLVSLTGNAADLLDTAGEHGRGLRETTAAMRALTGQLRGQVPAVESLLDTGPQLAQRLVPLLTGARPAVSTLMGNLVTTSQIMVTRTPALDQLLVAMPDTLHRLAGIERGGVARFYLVGAQGAACYYGTPRRPATEQGPRTPQEGWSCPGGQPGLQQRGAANAPRPAVTTYDPATGRTVAPDGSAMRIGPSGGQAGVLGPRSWYALLLQGAS</sequence>
<feature type="region of interest" description="Disordered" evidence="1">
    <location>
        <begin position="328"/>
        <end position="383"/>
    </location>
</feature>
<evidence type="ECO:0000256" key="1">
    <source>
        <dbReference type="SAM" id="MobiDB-lite"/>
    </source>
</evidence>
<gene>
    <name evidence="4" type="ORF">EWH70_11885</name>
</gene>
<feature type="domain" description="Mammalian cell entry C-terminal" evidence="3">
    <location>
        <begin position="123"/>
        <end position="308"/>
    </location>
</feature>
<feature type="domain" description="Mce/MlaD" evidence="2">
    <location>
        <begin position="40"/>
        <end position="116"/>
    </location>
</feature>
<dbReference type="NCBIfam" id="TIGR00996">
    <property type="entry name" value="Mtu_fam_mce"/>
    <property type="match status" value="1"/>
</dbReference>
<keyword evidence="5" id="KW-1185">Reference proteome</keyword>
<dbReference type="Pfam" id="PF11887">
    <property type="entry name" value="Mce4_CUP1"/>
    <property type="match status" value="1"/>
</dbReference>
<dbReference type="OrthoDB" id="4741753at2"/>
<name>A0A4Q7JAB1_9PSEU</name>
<dbReference type="InterPro" id="IPR052336">
    <property type="entry name" value="MlaD_Phospholipid_Transporter"/>
</dbReference>
<dbReference type="Proteomes" id="UP000292003">
    <property type="component" value="Unassembled WGS sequence"/>
</dbReference>
<accession>A0A4Q7JAB1</accession>
<dbReference type="AlphaFoldDB" id="A0A4Q7JAB1"/>
<proteinExistence type="predicted"/>